<reference evidence="2 3" key="1">
    <citation type="submission" date="2019-03" db="EMBL/GenBank/DDBJ databases">
        <title>Single cell metagenomics reveals metabolic interactions within the superorganism composed of flagellate Streblomastix strix and complex community of Bacteroidetes bacteria on its surface.</title>
        <authorList>
            <person name="Treitli S.C."/>
            <person name="Kolisko M."/>
            <person name="Husnik F."/>
            <person name="Keeling P."/>
            <person name="Hampl V."/>
        </authorList>
    </citation>
    <scope>NUCLEOTIDE SEQUENCE [LARGE SCALE GENOMIC DNA]</scope>
    <source>
        <strain evidence="2">ST1C</strain>
    </source>
</reference>
<dbReference type="Gene3D" id="2.60.120.920">
    <property type="match status" value="1"/>
</dbReference>
<dbReference type="EMBL" id="SNRW01003807">
    <property type="protein sequence ID" value="KAA6388883.1"/>
    <property type="molecule type" value="Genomic_DNA"/>
</dbReference>
<evidence type="ECO:0008006" key="4">
    <source>
        <dbReference type="Google" id="ProtNLM"/>
    </source>
</evidence>
<comment type="caution">
    <text evidence="2">The sequence shown here is derived from an EMBL/GenBank/DDBJ whole genome shotgun (WGS) entry which is preliminary data.</text>
</comment>
<name>A0A5J4W324_9EUKA</name>
<evidence type="ECO:0000313" key="3">
    <source>
        <dbReference type="Proteomes" id="UP000324800"/>
    </source>
</evidence>
<organism evidence="2 3">
    <name type="scientific">Streblomastix strix</name>
    <dbReference type="NCBI Taxonomy" id="222440"/>
    <lineage>
        <taxon>Eukaryota</taxon>
        <taxon>Metamonada</taxon>
        <taxon>Preaxostyla</taxon>
        <taxon>Oxymonadida</taxon>
        <taxon>Streblomastigidae</taxon>
        <taxon>Streblomastix</taxon>
    </lineage>
</organism>
<evidence type="ECO:0000313" key="2">
    <source>
        <dbReference type="EMBL" id="KAA6388883.1"/>
    </source>
</evidence>
<dbReference type="AlphaFoldDB" id="A0A5J4W324"/>
<dbReference type="InterPro" id="IPR043136">
    <property type="entry name" value="B30.2/SPRY_sf"/>
</dbReference>
<accession>A0A5J4W324</accession>
<proteinExistence type="predicted"/>
<sequence>MSQVPTTVQLNPQKVFKALGVNMSGVSEERQTRIASLLAQSARSLKHAIKDHERGISIESQLASALSLTSEQASMSSAPFHQILQDEVKKKKIFNKKESDESSSESDSSSDSDEKSSSSSESDYYISLAEKQVPITCRIPKYQGKFIQIPFDLSGATGVTQIGNLITINTSQGYTIFLNRMFNEGIWRIYFQLLKNVSCAIGAAEPSYVGTSSNMGNDRLSMDYNSGGSVFQNGNQENGNKSYYTNDIVGMEVDMISHRIFFFHTFLQQPICLTDIPAILKVGFTPASHWFTTRAGQNETKKWLIPGGYYRKARATPGDIQPKI</sequence>
<evidence type="ECO:0000256" key="1">
    <source>
        <dbReference type="SAM" id="MobiDB-lite"/>
    </source>
</evidence>
<feature type="region of interest" description="Disordered" evidence="1">
    <location>
        <begin position="94"/>
        <end position="121"/>
    </location>
</feature>
<gene>
    <name evidence="2" type="ORF">EZS28_015590</name>
</gene>
<protein>
    <recommendedName>
        <fullName evidence="4">SPRY domain-containing protein</fullName>
    </recommendedName>
</protein>
<feature type="compositionally biased region" description="Acidic residues" evidence="1">
    <location>
        <begin position="101"/>
        <end position="111"/>
    </location>
</feature>
<dbReference type="Proteomes" id="UP000324800">
    <property type="component" value="Unassembled WGS sequence"/>
</dbReference>